<organism evidence="1 2">
    <name type="scientific">Cuscuta australis</name>
    <dbReference type="NCBI Taxonomy" id="267555"/>
    <lineage>
        <taxon>Eukaryota</taxon>
        <taxon>Viridiplantae</taxon>
        <taxon>Streptophyta</taxon>
        <taxon>Embryophyta</taxon>
        <taxon>Tracheophyta</taxon>
        <taxon>Spermatophyta</taxon>
        <taxon>Magnoliopsida</taxon>
        <taxon>eudicotyledons</taxon>
        <taxon>Gunneridae</taxon>
        <taxon>Pentapetalae</taxon>
        <taxon>asterids</taxon>
        <taxon>lamiids</taxon>
        <taxon>Solanales</taxon>
        <taxon>Convolvulaceae</taxon>
        <taxon>Cuscuteae</taxon>
        <taxon>Cuscuta</taxon>
        <taxon>Cuscuta subgen. Grammica</taxon>
        <taxon>Cuscuta sect. Cleistogrammica</taxon>
    </lineage>
</organism>
<comment type="caution">
    <text evidence="1">The sequence shown here is derived from an EMBL/GenBank/DDBJ whole genome shotgun (WGS) entry which is preliminary data.</text>
</comment>
<dbReference type="InterPro" id="IPR040256">
    <property type="entry name" value="At4g02000-like"/>
</dbReference>
<reference evidence="1 2" key="1">
    <citation type="submission" date="2018-06" db="EMBL/GenBank/DDBJ databases">
        <title>The Genome of Cuscuta australis (Dodder) Provides Insight into the Evolution of Plant Parasitism.</title>
        <authorList>
            <person name="Liu H."/>
        </authorList>
    </citation>
    <scope>NUCLEOTIDE SEQUENCE [LARGE SCALE GENOMIC DNA]</scope>
    <source>
        <strain evidence="2">cv. Yunnan</strain>
        <tissue evidence="1">Vines</tissue>
    </source>
</reference>
<keyword evidence="2" id="KW-1185">Reference proteome</keyword>
<dbReference type="EMBL" id="NQVE01000161">
    <property type="protein sequence ID" value="RAL43046.1"/>
    <property type="molecule type" value="Genomic_DNA"/>
</dbReference>
<dbReference type="PANTHER" id="PTHR31286">
    <property type="entry name" value="GLYCINE-RICH CELL WALL STRUCTURAL PROTEIN 1.8-LIKE"/>
    <property type="match status" value="1"/>
</dbReference>
<accession>A0A328DC85</accession>
<dbReference type="PANTHER" id="PTHR31286:SF179">
    <property type="entry name" value="RNASE H TYPE-1 DOMAIN-CONTAINING PROTEIN"/>
    <property type="match status" value="1"/>
</dbReference>
<dbReference type="Proteomes" id="UP000249390">
    <property type="component" value="Unassembled WGS sequence"/>
</dbReference>
<proteinExistence type="predicted"/>
<sequence>MFKGRPFSTFSKEDVDAFSRRFRFALVVKTMPEEDSPIVPCWISIPNLPIHLHDPKALFTIASHLGKPLKVDNATLNFSRPSVARVCAWT</sequence>
<evidence type="ECO:0000313" key="1">
    <source>
        <dbReference type="EMBL" id="RAL43046.1"/>
    </source>
</evidence>
<gene>
    <name evidence="1" type="ORF">DM860_009828</name>
</gene>
<name>A0A328DC85_9ASTE</name>
<dbReference type="AlphaFoldDB" id="A0A328DC85"/>
<protein>
    <submittedName>
        <fullName evidence="1">Uncharacterized protein</fullName>
    </submittedName>
</protein>
<evidence type="ECO:0000313" key="2">
    <source>
        <dbReference type="Proteomes" id="UP000249390"/>
    </source>
</evidence>